<reference evidence="2 3" key="1">
    <citation type="journal article" date="2022" name="Allergy">
        <title>Genome assembly and annotation of Periplaneta americana reveal a comprehensive cockroach allergen profile.</title>
        <authorList>
            <person name="Wang L."/>
            <person name="Xiong Q."/>
            <person name="Saelim N."/>
            <person name="Wang L."/>
            <person name="Nong W."/>
            <person name="Wan A.T."/>
            <person name="Shi M."/>
            <person name="Liu X."/>
            <person name="Cao Q."/>
            <person name="Hui J.H.L."/>
            <person name="Sookrung N."/>
            <person name="Leung T.F."/>
            <person name="Tungtrongchitr A."/>
            <person name="Tsui S.K.W."/>
        </authorList>
    </citation>
    <scope>NUCLEOTIDE SEQUENCE [LARGE SCALE GENOMIC DNA]</scope>
    <source>
        <strain evidence="2">PWHHKU_190912</strain>
    </source>
</reference>
<gene>
    <name evidence="2" type="ORF">ANN_01175</name>
</gene>
<keyword evidence="3" id="KW-1185">Reference proteome</keyword>
<accession>A0ABQ8TSU3</accession>
<proteinExistence type="predicted"/>
<organism evidence="2 3">
    <name type="scientific">Periplaneta americana</name>
    <name type="common">American cockroach</name>
    <name type="synonym">Blatta americana</name>
    <dbReference type="NCBI Taxonomy" id="6978"/>
    <lineage>
        <taxon>Eukaryota</taxon>
        <taxon>Metazoa</taxon>
        <taxon>Ecdysozoa</taxon>
        <taxon>Arthropoda</taxon>
        <taxon>Hexapoda</taxon>
        <taxon>Insecta</taxon>
        <taxon>Pterygota</taxon>
        <taxon>Neoptera</taxon>
        <taxon>Polyneoptera</taxon>
        <taxon>Dictyoptera</taxon>
        <taxon>Blattodea</taxon>
        <taxon>Blattoidea</taxon>
        <taxon>Blattidae</taxon>
        <taxon>Blattinae</taxon>
        <taxon>Periplaneta</taxon>
    </lineage>
</organism>
<protein>
    <submittedName>
        <fullName evidence="2">Uncharacterized protein</fullName>
    </submittedName>
</protein>
<evidence type="ECO:0000256" key="1">
    <source>
        <dbReference type="SAM" id="MobiDB-lite"/>
    </source>
</evidence>
<evidence type="ECO:0000313" key="2">
    <source>
        <dbReference type="EMBL" id="KAJ4449771.1"/>
    </source>
</evidence>
<sequence>MHSNCCTITVIRSLARVHFVFSYGSRSYTYSLALDENSDIAQSAWILSVTGYNKKNKKSIKYPNLQSAFRPVTHGPDLLVPTPPANMSDSEYESNSPNAAAEEMCSTPEEFDNSQKKFYPTQDE</sequence>
<feature type="compositionally biased region" description="Polar residues" evidence="1">
    <location>
        <begin position="85"/>
        <end position="98"/>
    </location>
</feature>
<evidence type="ECO:0000313" key="3">
    <source>
        <dbReference type="Proteomes" id="UP001148838"/>
    </source>
</evidence>
<dbReference type="EMBL" id="JAJSOF020000003">
    <property type="protein sequence ID" value="KAJ4449771.1"/>
    <property type="molecule type" value="Genomic_DNA"/>
</dbReference>
<name>A0ABQ8TSU3_PERAM</name>
<dbReference type="Proteomes" id="UP001148838">
    <property type="component" value="Unassembled WGS sequence"/>
</dbReference>
<comment type="caution">
    <text evidence="2">The sequence shown here is derived from an EMBL/GenBank/DDBJ whole genome shotgun (WGS) entry which is preliminary data.</text>
</comment>
<feature type="region of interest" description="Disordered" evidence="1">
    <location>
        <begin position="73"/>
        <end position="124"/>
    </location>
</feature>